<evidence type="ECO:0000256" key="2">
    <source>
        <dbReference type="ARBA" id="ARBA00023015"/>
    </source>
</evidence>
<reference evidence="6 7" key="1">
    <citation type="journal article" date="2013" name="Stand. Genomic Sci.">
        <title>Genomic Encyclopedia of Type Strains, Phase I: The one thousand microbial genomes (KMG-I) project.</title>
        <authorList>
            <person name="Kyrpides N.C."/>
            <person name="Woyke T."/>
            <person name="Eisen J.A."/>
            <person name="Garrity G."/>
            <person name="Lilburn T.G."/>
            <person name="Beck B.J."/>
            <person name="Whitman W.B."/>
            <person name="Hugenholtz P."/>
            <person name="Klenk H.P."/>
        </authorList>
    </citation>
    <scope>NUCLEOTIDE SEQUENCE [LARGE SCALE GENOMIC DNA]</scope>
    <source>
        <strain evidence="6 7">DSM 13484</strain>
    </source>
</reference>
<name>A0A562T2G4_CHIJA</name>
<evidence type="ECO:0000256" key="4">
    <source>
        <dbReference type="ARBA" id="ARBA00023163"/>
    </source>
</evidence>
<keyword evidence="7" id="KW-1185">Reference proteome</keyword>
<dbReference type="InterPro" id="IPR013324">
    <property type="entry name" value="RNA_pol_sigma_r3/r4-like"/>
</dbReference>
<dbReference type="InterPro" id="IPR013325">
    <property type="entry name" value="RNA_pol_sigma_r2"/>
</dbReference>
<dbReference type="NCBIfam" id="TIGR02937">
    <property type="entry name" value="sigma70-ECF"/>
    <property type="match status" value="1"/>
</dbReference>
<evidence type="ECO:0000313" key="6">
    <source>
        <dbReference type="EMBL" id="TWI87782.1"/>
    </source>
</evidence>
<dbReference type="Proteomes" id="UP000316778">
    <property type="component" value="Unassembled WGS sequence"/>
</dbReference>
<keyword evidence="4" id="KW-0804">Transcription</keyword>
<evidence type="ECO:0000259" key="5">
    <source>
        <dbReference type="Pfam" id="PF07638"/>
    </source>
</evidence>
<proteinExistence type="inferred from homology"/>
<dbReference type="SUPFAM" id="SSF88659">
    <property type="entry name" value="Sigma3 and sigma4 domains of RNA polymerase sigma factors"/>
    <property type="match status" value="1"/>
</dbReference>
<organism evidence="6 7">
    <name type="scientific">Chitinophaga japonensis</name>
    <name type="common">Flexibacter japonensis</name>
    <dbReference type="NCBI Taxonomy" id="104662"/>
    <lineage>
        <taxon>Bacteria</taxon>
        <taxon>Pseudomonadati</taxon>
        <taxon>Bacteroidota</taxon>
        <taxon>Chitinophagia</taxon>
        <taxon>Chitinophagales</taxon>
        <taxon>Chitinophagaceae</taxon>
        <taxon>Chitinophaga</taxon>
    </lineage>
</organism>
<protein>
    <submittedName>
        <fullName evidence="6">RNA polymerase sigma-70 factor (ECF subfamily)</fullName>
    </submittedName>
</protein>
<dbReference type="SUPFAM" id="SSF88946">
    <property type="entry name" value="Sigma2 domain of RNA polymerase sigma factors"/>
    <property type="match status" value="1"/>
</dbReference>
<dbReference type="EMBL" id="VLLG01000003">
    <property type="protein sequence ID" value="TWI87782.1"/>
    <property type="molecule type" value="Genomic_DNA"/>
</dbReference>
<dbReference type="InterPro" id="IPR036388">
    <property type="entry name" value="WH-like_DNA-bd_sf"/>
</dbReference>
<comment type="caution">
    <text evidence="6">The sequence shown here is derived from an EMBL/GenBank/DDBJ whole genome shotgun (WGS) entry which is preliminary data.</text>
</comment>
<dbReference type="Pfam" id="PF07638">
    <property type="entry name" value="Sigma70_ECF"/>
    <property type="match status" value="1"/>
</dbReference>
<dbReference type="PANTHER" id="PTHR43133:SF46">
    <property type="entry name" value="RNA POLYMERASE SIGMA-70 FACTOR ECF SUBFAMILY"/>
    <property type="match status" value="1"/>
</dbReference>
<dbReference type="AlphaFoldDB" id="A0A562T2G4"/>
<gene>
    <name evidence="6" type="ORF">LX66_1853</name>
</gene>
<evidence type="ECO:0000256" key="1">
    <source>
        <dbReference type="ARBA" id="ARBA00010641"/>
    </source>
</evidence>
<evidence type="ECO:0000256" key="3">
    <source>
        <dbReference type="ARBA" id="ARBA00023082"/>
    </source>
</evidence>
<evidence type="ECO:0000313" key="7">
    <source>
        <dbReference type="Proteomes" id="UP000316778"/>
    </source>
</evidence>
<dbReference type="InterPro" id="IPR039425">
    <property type="entry name" value="RNA_pol_sigma-70-like"/>
</dbReference>
<dbReference type="Gene3D" id="1.10.1740.10">
    <property type="match status" value="1"/>
</dbReference>
<dbReference type="Gene3D" id="1.10.10.10">
    <property type="entry name" value="Winged helix-like DNA-binding domain superfamily/Winged helix DNA-binding domain"/>
    <property type="match status" value="1"/>
</dbReference>
<dbReference type="InterPro" id="IPR014284">
    <property type="entry name" value="RNA_pol_sigma-70_dom"/>
</dbReference>
<dbReference type="InterPro" id="IPR053812">
    <property type="entry name" value="HTH_Sigma70_ECF-like"/>
</dbReference>
<dbReference type="GO" id="GO:0016987">
    <property type="term" value="F:sigma factor activity"/>
    <property type="evidence" value="ECO:0007669"/>
    <property type="project" value="UniProtKB-KW"/>
</dbReference>
<keyword evidence="3" id="KW-0731">Sigma factor</keyword>
<sequence>MEMSNELDYFEDLKLGKEEALTALYTANRKWLMLAAESILGPGSTMESQDLVQDVFIEFLEKKQFKNIHDPKAIRGYLHKAIYYRCMDRLRKKKVVSGHLEDFKKCIDKIQLPTQRLENKDLELRLSSAIKLIPDQSAKVLTLSHFHYLKRNEIAAKLNVSPSTVKNHLTNAHKLLRTLLKKDLL</sequence>
<dbReference type="PANTHER" id="PTHR43133">
    <property type="entry name" value="RNA POLYMERASE ECF-TYPE SIGMA FACTO"/>
    <property type="match status" value="1"/>
</dbReference>
<comment type="similarity">
    <text evidence="1">Belongs to the sigma-70 factor family. ECF subfamily.</text>
</comment>
<keyword evidence="2" id="KW-0805">Transcription regulation</keyword>
<feature type="domain" description="RNA polymerase sigma-70 ECF-like HTH" evidence="5">
    <location>
        <begin position="38"/>
        <end position="174"/>
    </location>
</feature>
<accession>A0A562T2G4</accession>
<dbReference type="GO" id="GO:0006352">
    <property type="term" value="P:DNA-templated transcription initiation"/>
    <property type="evidence" value="ECO:0007669"/>
    <property type="project" value="InterPro"/>
</dbReference>